<comment type="caution">
    <text evidence="1">The sequence shown here is derived from an EMBL/GenBank/DDBJ whole genome shotgun (WGS) entry which is preliminary data.</text>
</comment>
<dbReference type="OrthoDB" id="3228837at2759"/>
<accession>A0A060SW96</accession>
<evidence type="ECO:0000313" key="1">
    <source>
        <dbReference type="EMBL" id="CDO76758.1"/>
    </source>
</evidence>
<organism evidence="1 2">
    <name type="scientific">Pycnoporus cinnabarinus</name>
    <name type="common">Cinnabar-red polypore</name>
    <name type="synonym">Trametes cinnabarina</name>
    <dbReference type="NCBI Taxonomy" id="5643"/>
    <lineage>
        <taxon>Eukaryota</taxon>
        <taxon>Fungi</taxon>
        <taxon>Dikarya</taxon>
        <taxon>Basidiomycota</taxon>
        <taxon>Agaricomycotina</taxon>
        <taxon>Agaricomycetes</taxon>
        <taxon>Polyporales</taxon>
        <taxon>Polyporaceae</taxon>
        <taxon>Trametes</taxon>
    </lineage>
</organism>
<keyword evidence="2" id="KW-1185">Reference proteome</keyword>
<proteinExistence type="predicted"/>
<dbReference type="HOGENOM" id="CLU_1579331_0_0_1"/>
<name>A0A060SW96_PYCCI</name>
<sequence length="169" mass="18584">MVLLTIALETTVSILKVCKAALDIFPVPGLSAVVDILIALAVKVKALRTNQQAVQELAEELLGLSMAVDGAMRRARTCSTLLSLTLGSRTQTQSDPCKQKSPLQGRNELLQSQIEHLTAEAAKLQKGSSLRRLLRSNQDLRIIRHLRTEAKRILTEFNVSLSLDLCWKG</sequence>
<protein>
    <submittedName>
        <fullName evidence="1">Uncharacterized protein</fullName>
    </submittedName>
</protein>
<dbReference type="AlphaFoldDB" id="A0A060SW96"/>
<reference evidence="1" key="1">
    <citation type="submission" date="2014-01" db="EMBL/GenBank/DDBJ databases">
        <title>The genome of the white-rot fungus Pycnoporus cinnabarinus: a basidiomycete model with a versatile arsenal for lignocellulosic biomass breakdown.</title>
        <authorList>
            <person name="Levasseur A."/>
            <person name="Lomascolo A."/>
            <person name="Ruiz-Duenas F.J."/>
            <person name="Uzan E."/>
            <person name="Piumi F."/>
            <person name="Kues U."/>
            <person name="Ram A.F.J."/>
            <person name="Murat C."/>
            <person name="Haon M."/>
            <person name="Benoit I."/>
            <person name="Arfi Y."/>
            <person name="Chevret D."/>
            <person name="Drula E."/>
            <person name="Kwon M.J."/>
            <person name="Gouret P."/>
            <person name="Lesage-Meessen L."/>
            <person name="Lombard V."/>
            <person name="Mariette J."/>
            <person name="Noirot C."/>
            <person name="Park J."/>
            <person name="Patyshakuliyeva A."/>
            <person name="Wieneger R.A.B."/>
            <person name="Wosten H.A.B."/>
            <person name="Martin F."/>
            <person name="Coutinho P.M."/>
            <person name="de Vries R."/>
            <person name="Martinez A.T."/>
            <person name="Klopp C."/>
            <person name="Pontarotti P."/>
            <person name="Henrissat B."/>
            <person name="Record E."/>
        </authorList>
    </citation>
    <scope>NUCLEOTIDE SEQUENCE [LARGE SCALE GENOMIC DNA]</scope>
    <source>
        <strain evidence="1">BRFM137</strain>
    </source>
</reference>
<dbReference type="EMBL" id="CCBP010000412">
    <property type="protein sequence ID" value="CDO76758.1"/>
    <property type="molecule type" value="Genomic_DNA"/>
</dbReference>
<gene>
    <name evidence="1" type="ORF">BN946_scf185028.g9</name>
</gene>
<evidence type="ECO:0000313" key="2">
    <source>
        <dbReference type="Proteomes" id="UP000029665"/>
    </source>
</evidence>
<dbReference type="Proteomes" id="UP000029665">
    <property type="component" value="Unassembled WGS sequence"/>
</dbReference>